<dbReference type="InterPro" id="IPR006311">
    <property type="entry name" value="TAT_signal"/>
</dbReference>
<evidence type="ECO:0000313" key="2">
    <source>
        <dbReference type="Proteomes" id="UP000298781"/>
    </source>
</evidence>
<dbReference type="Gene3D" id="3.40.190.10">
    <property type="entry name" value="Periplasmic binding protein-like II"/>
    <property type="match status" value="2"/>
</dbReference>
<dbReference type="SUPFAM" id="SSF53850">
    <property type="entry name" value="Periplasmic binding protein-like II"/>
    <property type="match status" value="1"/>
</dbReference>
<sequence>MKDEILKTHAGRRDLLKGAGALALAAALPAPASGQVRRDRVTLAWMPLLQSLPFCVARQDGLFDKAGLEVEVMRLQAQAHLVETLVAGRADCSAPGASAGLATIAESNTPGSLKLSGLQGGSIALNRVADGLIALRKAPIGTLADLRGRSLGHLPGASWRTVARHMIRRAGLDPDRDVRFVELAADLHAQALASGTVEAVLSIEPTVSLAVAGGTAKRVMTNLCATSIADPFFAGVSLLSTKFVRERPEVASRLVGVLDEATHRVEADFDKYRPLLTSCTVVAASQAGLVPQPYLKGWRDLGEADHHSYQAFVETLVTERVVRSSARTSGIILKASDFAA</sequence>
<dbReference type="Proteomes" id="UP000298781">
    <property type="component" value="Chromosome"/>
</dbReference>
<gene>
    <name evidence="1" type="ORF">E8M01_16005</name>
</gene>
<dbReference type="KEGG" id="pstg:E8M01_16005"/>
<dbReference type="PANTHER" id="PTHR30024">
    <property type="entry name" value="ALIPHATIC SULFONATES-BINDING PROTEIN-RELATED"/>
    <property type="match status" value="1"/>
</dbReference>
<name>A0A4D7AWR7_9HYPH</name>
<dbReference type="AlphaFoldDB" id="A0A4D7AWR7"/>
<dbReference type="Pfam" id="PF13379">
    <property type="entry name" value="NMT1_2"/>
    <property type="match status" value="1"/>
</dbReference>
<organism evidence="1 2">
    <name type="scientific">Phreatobacter stygius</name>
    <dbReference type="NCBI Taxonomy" id="1940610"/>
    <lineage>
        <taxon>Bacteria</taxon>
        <taxon>Pseudomonadati</taxon>
        <taxon>Pseudomonadota</taxon>
        <taxon>Alphaproteobacteria</taxon>
        <taxon>Hyphomicrobiales</taxon>
        <taxon>Phreatobacteraceae</taxon>
        <taxon>Phreatobacter</taxon>
    </lineage>
</organism>
<dbReference type="PROSITE" id="PS51318">
    <property type="entry name" value="TAT"/>
    <property type="match status" value="1"/>
</dbReference>
<accession>A0A4D7AWR7</accession>
<dbReference type="OrthoDB" id="8135527at2"/>
<proteinExistence type="predicted"/>
<protein>
    <submittedName>
        <fullName evidence="1">ABC transporter substrate-binding protein</fullName>
    </submittedName>
</protein>
<reference evidence="1 2" key="1">
    <citation type="submission" date="2019-04" db="EMBL/GenBank/DDBJ databases">
        <title>Phreatobacter aquaticus sp. nov.</title>
        <authorList>
            <person name="Choi A."/>
        </authorList>
    </citation>
    <scope>NUCLEOTIDE SEQUENCE [LARGE SCALE GENOMIC DNA]</scope>
    <source>
        <strain evidence="1 2">KCTC 52518</strain>
    </source>
</reference>
<evidence type="ECO:0000313" key="1">
    <source>
        <dbReference type="EMBL" id="QCI65579.1"/>
    </source>
</evidence>
<keyword evidence="2" id="KW-1185">Reference proteome</keyword>
<dbReference type="EMBL" id="CP039690">
    <property type="protein sequence ID" value="QCI65579.1"/>
    <property type="molecule type" value="Genomic_DNA"/>
</dbReference>